<dbReference type="InterPro" id="IPR045669">
    <property type="entry name" value="FHIP_C"/>
</dbReference>
<organism evidence="4 5">
    <name type="scientific">Sinanodonta woodiana</name>
    <name type="common">Chinese pond mussel</name>
    <name type="synonym">Anodonta woodiana</name>
    <dbReference type="NCBI Taxonomy" id="1069815"/>
    <lineage>
        <taxon>Eukaryota</taxon>
        <taxon>Metazoa</taxon>
        <taxon>Spiralia</taxon>
        <taxon>Lophotrochozoa</taxon>
        <taxon>Mollusca</taxon>
        <taxon>Bivalvia</taxon>
        <taxon>Autobranchia</taxon>
        <taxon>Heteroconchia</taxon>
        <taxon>Palaeoheterodonta</taxon>
        <taxon>Unionida</taxon>
        <taxon>Unionoidea</taxon>
        <taxon>Unionidae</taxon>
        <taxon>Unioninae</taxon>
        <taxon>Sinanodonta</taxon>
    </lineage>
</organism>
<feature type="region of interest" description="Disordered" evidence="2">
    <location>
        <begin position="583"/>
        <end position="610"/>
    </location>
</feature>
<reference evidence="4 5" key="1">
    <citation type="submission" date="2024-11" db="EMBL/GenBank/DDBJ databases">
        <title>Chromosome-level genome assembly of the freshwater bivalve Anodonta woodiana.</title>
        <authorList>
            <person name="Chen X."/>
        </authorList>
    </citation>
    <scope>NUCLEOTIDE SEQUENCE [LARGE SCALE GENOMIC DNA]</scope>
    <source>
        <strain evidence="4">MN2024</strain>
        <tissue evidence="4">Gills</tissue>
    </source>
</reference>
<accession>A0ABD3VU50</accession>
<dbReference type="InterPro" id="IPR019384">
    <property type="entry name" value="FHIP"/>
</dbReference>
<evidence type="ECO:0000256" key="2">
    <source>
        <dbReference type="SAM" id="MobiDB-lite"/>
    </source>
</evidence>
<dbReference type="AlphaFoldDB" id="A0ABD3VU50"/>
<evidence type="ECO:0000259" key="3">
    <source>
        <dbReference type="Pfam" id="PF19314"/>
    </source>
</evidence>
<evidence type="ECO:0000313" key="4">
    <source>
        <dbReference type="EMBL" id="KAL3865122.1"/>
    </source>
</evidence>
<comment type="similarity">
    <text evidence="1">Belongs to the FHIP family.</text>
</comment>
<dbReference type="Pfam" id="PF19314">
    <property type="entry name" value="DUF5917"/>
    <property type="match status" value="1"/>
</dbReference>
<feature type="compositionally biased region" description="Basic and acidic residues" evidence="2">
    <location>
        <begin position="501"/>
        <end position="532"/>
    </location>
</feature>
<comment type="caution">
    <text evidence="4">The sequence shown here is derived from an EMBL/GenBank/DDBJ whole genome shotgun (WGS) entry which is preliminary data.</text>
</comment>
<feature type="region of interest" description="Disordered" evidence="2">
    <location>
        <begin position="488"/>
        <end position="553"/>
    </location>
</feature>
<feature type="compositionally biased region" description="Polar residues" evidence="2">
    <location>
        <begin position="488"/>
        <end position="498"/>
    </location>
</feature>
<proteinExistence type="inferred from homology"/>
<dbReference type="PANTHER" id="PTHR21705">
    <property type="entry name" value="RAI16 PROTEIN-RELATED"/>
    <property type="match status" value="1"/>
</dbReference>
<evidence type="ECO:0000256" key="1">
    <source>
        <dbReference type="ARBA" id="ARBA00024336"/>
    </source>
</evidence>
<feature type="compositionally biased region" description="Polar residues" evidence="2">
    <location>
        <begin position="541"/>
        <end position="553"/>
    </location>
</feature>
<dbReference type="InterPro" id="IPR016024">
    <property type="entry name" value="ARM-type_fold"/>
</dbReference>
<dbReference type="SUPFAM" id="SSF48371">
    <property type="entry name" value="ARM repeat"/>
    <property type="match status" value="1"/>
</dbReference>
<dbReference type="PANTHER" id="PTHR21705:SF12">
    <property type="entry name" value="FHF COMPLEX SUBUNIT HOOK-INTERACTING PROTEIN C-TERMINAL DOMAIN-CONTAINING PROTEIN"/>
    <property type="match status" value="1"/>
</dbReference>
<feature type="domain" description="FHF complex subunit HOOK-interacting protein C-terminal" evidence="3">
    <location>
        <begin position="682"/>
        <end position="774"/>
    </location>
</feature>
<feature type="compositionally biased region" description="Polar residues" evidence="2">
    <location>
        <begin position="586"/>
        <end position="598"/>
    </location>
</feature>
<dbReference type="InterPro" id="IPR045668">
    <property type="entry name" value="FHIP_KELAA_motif"/>
</dbReference>
<name>A0ABD3VU50_SINWO</name>
<protein>
    <recommendedName>
        <fullName evidence="3">FHF complex subunit HOOK-interacting protein C-terminal domain-containing protein</fullName>
    </recommendedName>
</protein>
<evidence type="ECO:0000313" key="5">
    <source>
        <dbReference type="Proteomes" id="UP001634394"/>
    </source>
</evidence>
<keyword evidence="5" id="KW-1185">Reference proteome</keyword>
<gene>
    <name evidence="4" type="ORF">ACJMK2_006751</name>
</gene>
<dbReference type="Pfam" id="PF19311">
    <property type="entry name" value="KELAA"/>
    <property type="match status" value="1"/>
</dbReference>
<dbReference type="Proteomes" id="UP001634394">
    <property type="component" value="Unassembled WGS sequence"/>
</dbReference>
<sequence>MSVKKKMFSKFSSILQHAVDALAPPMSLQEEFVAHWKAVTSYFCDNKGEKVPVEQTNIPAHLEQMLILLQEEEDSQVERGMYGPCLEYLLQHKLLETLYSLARTDYPPGMKQTVLAFFTRLLSRIKQPLLPHINVHRAVHRLVKVCGEVKAAPTEVQEIQYLCTICAKIKMDPYLVNFFLEMPKSQVSESASSSTPKQPVSSVVASLEQRLKQDFGLVTALLSLSNSADSRVAVKACEGLLLCSSFPDQIAAHCLVHNTAFCSEFTSRLVRTFKQLPDVVNPVDIENLEVKWGMDVITLSEDQQTFHGKRHLVSFLSWLDYCDQLISLANPVVGEALAISIHKDFMVTTLQPALLQLSESGAISAVVYVTKILRMICSDQLLKEFSKFLLGEDRCLEKPDGDTHVIRSRLIDRCNHLSEDVCLVTLKLFETLVLKGDEHSIHNLVLRNLIGRNYYNNNSQDDLISSLGESSKEITKETNSYNVKGEYQSTVSKETGSPNVEDLKESEQIESNVNKEKYSSTKNDAHRDTKESEETESSDSGRCSNDTNENSSAGLKENIQSESNSELQVSKYNVSSQCIEVEHSNDVSQENNASSATETENDSDLPLSSNHSRTEVHKIVNSFLSILPEELKSSYQTVESGYDMYLRDAHKQYVGMAAVCARWGYPKEPCIIEGYESETFYEGAFLRVLLDKLSHLMDQSYAVNLQLTSVISKLALVPHPNLHEFLLDPFLPWKEGVRTLFSIFQKISQDINCQLETEPDLGQKLIAARKKLMGVSQNLHRMEGQNRLEAIIIIEEFCKELSAIAFVKHHAAVTSDI</sequence>
<dbReference type="Pfam" id="PF10257">
    <property type="entry name" value="RAI16-like"/>
    <property type="match status" value="1"/>
</dbReference>
<dbReference type="EMBL" id="JBJQND010000010">
    <property type="protein sequence ID" value="KAL3865122.1"/>
    <property type="molecule type" value="Genomic_DNA"/>
</dbReference>